<dbReference type="Proteomes" id="UP000265540">
    <property type="component" value="Unassembled WGS sequence"/>
</dbReference>
<protein>
    <recommendedName>
        <fullName evidence="3">Sporulation stage II protein D amidase enhancer LytB N-terminal domain-containing protein</fullName>
    </recommendedName>
</protein>
<dbReference type="Pfam" id="PF08486">
    <property type="entry name" value="SpoIID"/>
    <property type="match status" value="1"/>
</dbReference>
<dbReference type="AlphaFoldDB" id="A0A3A4ZC51"/>
<feature type="chain" id="PRO_5017280575" description="Sporulation stage II protein D amidase enhancer LytB N-terminal domain-containing protein" evidence="2">
    <location>
        <begin position="32"/>
        <end position="602"/>
    </location>
</feature>
<feature type="coiled-coil region" evidence="1">
    <location>
        <begin position="182"/>
        <end position="265"/>
    </location>
</feature>
<proteinExistence type="predicted"/>
<feature type="domain" description="Sporulation stage II protein D amidase enhancer LytB N-terminal" evidence="3">
    <location>
        <begin position="351"/>
        <end position="424"/>
    </location>
</feature>
<dbReference type="Gene3D" id="6.10.250.3150">
    <property type="match status" value="1"/>
</dbReference>
<evidence type="ECO:0000259" key="3">
    <source>
        <dbReference type="Pfam" id="PF08486"/>
    </source>
</evidence>
<dbReference type="InterPro" id="IPR013693">
    <property type="entry name" value="SpoIID/LytB_N"/>
</dbReference>
<gene>
    <name evidence="4" type="ORF">C4561_03685</name>
</gene>
<comment type="caution">
    <text evidence="4">The sequence shown here is derived from an EMBL/GenBank/DDBJ whole genome shotgun (WGS) entry which is preliminary data.</text>
</comment>
<dbReference type="SUPFAM" id="SSF90257">
    <property type="entry name" value="Myosin rod fragments"/>
    <property type="match status" value="1"/>
</dbReference>
<evidence type="ECO:0000256" key="1">
    <source>
        <dbReference type="SAM" id="Coils"/>
    </source>
</evidence>
<name>A0A3A4ZC51_UNCKA</name>
<sequence>MKGNIVIHNLLKSFLLLSLFFTASSFLISKADDPCKNIQDLDDRAACYEKEIEEREEEYQSTSKKLSEVRSKKNDISSKINELAGQLNVTQAELNEVDSDIKSLQAVLEEINKNLTDRKDKLSEKIALRNHVIRNYSKRTLMNDLELFFGAGMGDTKLSGFQLSYMTYMFNKSVSDEAIKLIKALNAEIGNFEKDKAEAEKLKGELETEKNNLVALKNDLDNRKANAQGEYSELDEKETGYERDLENIEEEIEDLSEKQQAILKAKYGDENGTVGDYASPTAKTPDPPFKPAFAAFSYGAYTHYNGMSQYGAKGRAEDGDDYKEILEFYYKTGVEEKDGFPDSIEVQGHGKMDFQKYLYGIAEMPGDWPMDALKAQAIAARTYAYRSNKPICTTQSCQVFLKSKSDNPPSRWKQAVDDTEDKILKDPKTSQYSSTTGGYINNVGWDADGKWPGDAYEKKAGSPWFYKAWYTKSYNTSESCGHPHPWLTEKEMADILNAWVVWRKGSNSDKDRISPVTTSCWGGDPYSVDKMADKAAEFGEKYTSVSSVDVDISNGGYTSKVYFQTNRGSVAIDGDTFKTVYNLRAPAYISIKSRLFDLERRN</sequence>
<feature type="coiled-coil region" evidence="1">
    <location>
        <begin position="38"/>
        <end position="125"/>
    </location>
</feature>
<dbReference type="PANTHER" id="PTHR43941">
    <property type="entry name" value="STRUCTURAL MAINTENANCE OF CHROMOSOMES PROTEIN 2"/>
    <property type="match status" value="1"/>
</dbReference>
<reference evidence="4 5" key="1">
    <citation type="journal article" date="2017" name="ISME J.">
        <title>Energy and carbon metabolisms in a deep terrestrial subsurface fluid microbial community.</title>
        <authorList>
            <person name="Momper L."/>
            <person name="Jungbluth S.P."/>
            <person name="Lee M.D."/>
            <person name="Amend J.P."/>
        </authorList>
    </citation>
    <scope>NUCLEOTIDE SEQUENCE [LARGE SCALE GENOMIC DNA]</scope>
    <source>
        <strain evidence="4">SURF_46</strain>
    </source>
</reference>
<accession>A0A3A4ZC51</accession>
<keyword evidence="2" id="KW-0732">Signal</keyword>
<dbReference type="EMBL" id="QZJF01000017">
    <property type="protein sequence ID" value="RJR26849.1"/>
    <property type="molecule type" value="Genomic_DNA"/>
</dbReference>
<evidence type="ECO:0000256" key="2">
    <source>
        <dbReference type="SAM" id="SignalP"/>
    </source>
</evidence>
<evidence type="ECO:0000313" key="4">
    <source>
        <dbReference type="EMBL" id="RJR26849.1"/>
    </source>
</evidence>
<dbReference type="PANTHER" id="PTHR43941:SF1">
    <property type="entry name" value="STRUCTURAL MAINTENANCE OF CHROMOSOMES PROTEIN 2"/>
    <property type="match status" value="1"/>
</dbReference>
<evidence type="ECO:0000313" key="5">
    <source>
        <dbReference type="Proteomes" id="UP000265540"/>
    </source>
</evidence>
<feature type="signal peptide" evidence="2">
    <location>
        <begin position="1"/>
        <end position="31"/>
    </location>
</feature>
<keyword evidence="1" id="KW-0175">Coiled coil</keyword>
<organism evidence="4 5">
    <name type="scientific">candidate division WWE3 bacterium</name>
    <dbReference type="NCBI Taxonomy" id="2053526"/>
    <lineage>
        <taxon>Bacteria</taxon>
        <taxon>Katanobacteria</taxon>
    </lineage>
</organism>